<evidence type="ECO:0000256" key="1">
    <source>
        <dbReference type="ARBA" id="ARBA00023125"/>
    </source>
</evidence>
<sequence length="189" mass="20191">MTKRNARGVERRGLILRAAVTVVARGGAGALTHRAAATEAGISLASVTYHFPSSDDLRRATLAFAADEIGPAFAASFECDGDHAAIIEDLARRWRDLGMTHRESFITLFSLLVEALHDPDLRSDVDGLLAFPIKTLTDEGISSSTADALVGSLVGLALIALARNRPEEALDQFDQSVLALLAAFGRNYD</sequence>
<feature type="DNA-binding region" description="H-T-H motif" evidence="2">
    <location>
        <begin position="32"/>
        <end position="51"/>
    </location>
</feature>
<accession>A0A2V1K9T2</accession>
<dbReference type="PROSITE" id="PS51318">
    <property type="entry name" value="TAT"/>
    <property type="match status" value="1"/>
</dbReference>
<gene>
    <name evidence="4" type="ORF">DD236_02270</name>
</gene>
<evidence type="ECO:0000259" key="3">
    <source>
        <dbReference type="PROSITE" id="PS50977"/>
    </source>
</evidence>
<dbReference type="Proteomes" id="UP000245283">
    <property type="component" value="Unassembled WGS sequence"/>
</dbReference>
<dbReference type="SUPFAM" id="SSF46689">
    <property type="entry name" value="Homeodomain-like"/>
    <property type="match status" value="1"/>
</dbReference>
<dbReference type="OrthoDB" id="6929199at2"/>
<dbReference type="InterPro" id="IPR009057">
    <property type="entry name" value="Homeodomain-like_sf"/>
</dbReference>
<name>A0A2V1K9T2_9ACTO</name>
<dbReference type="InterPro" id="IPR001647">
    <property type="entry name" value="HTH_TetR"/>
</dbReference>
<dbReference type="GO" id="GO:0003677">
    <property type="term" value="F:DNA binding"/>
    <property type="evidence" value="ECO:0007669"/>
    <property type="project" value="UniProtKB-UniRule"/>
</dbReference>
<evidence type="ECO:0000256" key="2">
    <source>
        <dbReference type="PROSITE-ProRule" id="PRU00335"/>
    </source>
</evidence>
<dbReference type="PROSITE" id="PS50977">
    <property type="entry name" value="HTH_TETR_2"/>
    <property type="match status" value="1"/>
</dbReference>
<comment type="caution">
    <text evidence="4">The sequence shown here is derived from an EMBL/GenBank/DDBJ whole genome shotgun (WGS) entry which is preliminary data.</text>
</comment>
<dbReference type="InterPro" id="IPR006311">
    <property type="entry name" value="TAT_signal"/>
</dbReference>
<evidence type="ECO:0000313" key="4">
    <source>
        <dbReference type="EMBL" id="PWF27245.1"/>
    </source>
</evidence>
<keyword evidence="5" id="KW-1185">Reference proteome</keyword>
<dbReference type="EMBL" id="QETB01000001">
    <property type="protein sequence ID" value="PWF27245.1"/>
    <property type="molecule type" value="Genomic_DNA"/>
</dbReference>
<dbReference type="Gene3D" id="1.10.357.10">
    <property type="entry name" value="Tetracycline Repressor, domain 2"/>
    <property type="match status" value="1"/>
</dbReference>
<organism evidence="4 5">
    <name type="scientific">Ancrocorticia populi</name>
    <dbReference type="NCBI Taxonomy" id="2175228"/>
    <lineage>
        <taxon>Bacteria</taxon>
        <taxon>Bacillati</taxon>
        <taxon>Actinomycetota</taxon>
        <taxon>Actinomycetes</taxon>
        <taxon>Actinomycetales</taxon>
        <taxon>Actinomycetaceae</taxon>
        <taxon>Ancrocorticia</taxon>
    </lineage>
</organism>
<keyword evidence="1 2" id="KW-0238">DNA-binding</keyword>
<dbReference type="AlphaFoldDB" id="A0A2V1K9T2"/>
<reference evidence="5" key="1">
    <citation type="submission" date="2018-05" db="EMBL/GenBank/DDBJ databases">
        <authorList>
            <person name="Li Y."/>
        </authorList>
    </citation>
    <scope>NUCLEOTIDE SEQUENCE [LARGE SCALE GENOMIC DNA]</scope>
    <source>
        <strain evidence="5">sk1b4</strain>
    </source>
</reference>
<proteinExistence type="predicted"/>
<dbReference type="RefSeq" id="WP_109092744.1">
    <property type="nucleotide sequence ID" value="NZ_QETB01000001.1"/>
</dbReference>
<feature type="domain" description="HTH tetR-type" evidence="3">
    <location>
        <begin position="9"/>
        <end position="69"/>
    </location>
</feature>
<protein>
    <recommendedName>
        <fullName evidence="3">HTH tetR-type domain-containing protein</fullName>
    </recommendedName>
</protein>
<evidence type="ECO:0000313" key="5">
    <source>
        <dbReference type="Proteomes" id="UP000245283"/>
    </source>
</evidence>
<dbReference type="Pfam" id="PF00440">
    <property type="entry name" value="TetR_N"/>
    <property type="match status" value="1"/>
</dbReference>